<dbReference type="Proteomes" id="UP000321534">
    <property type="component" value="Unassembled WGS sequence"/>
</dbReference>
<sequence length="126" mass="12323">MTTVLIALAGGAGALTRFVTDGAIARRNRLRMPVGTVVINVTGSLLLGLLTGLFALSGGDSSGAALKAVIGTGFCGGFTTFSTASVESMRLWAAEGRTAGIGYAAATLVLSVAAAAAGLGIGHLLA</sequence>
<evidence type="ECO:0000256" key="8">
    <source>
        <dbReference type="ARBA" id="ARBA00035585"/>
    </source>
</evidence>
<comment type="subcellular location">
    <subcellularLocation>
        <location evidence="1 10">Cell membrane</location>
        <topology evidence="1 10">Multi-pass membrane protein</topology>
    </subcellularLocation>
</comment>
<evidence type="ECO:0000256" key="10">
    <source>
        <dbReference type="HAMAP-Rule" id="MF_00454"/>
    </source>
</evidence>
<protein>
    <recommendedName>
        <fullName evidence="10">Fluoride-specific ion channel FluC</fullName>
    </recommendedName>
</protein>
<dbReference type="InterPro" id="IPR003691">
    <property type="entry name" value="FluC"/>
</dbReference>
<feature type="transmembrane region" description="Helical" evidence="10">
    <location>
        <begin position="38"/>
        <end position="57"/>
    </location>
</feature>
<keyword evidence="5 10" id="KW-0472">Membrane</keyword>
<keyword evidence="10" id="KW-0479">Metal-binding</keyword>
<comment type="activity regulation">
    <text evidence="10">Na(+) is not transported, but it plays an essential structural role and its presence is essential for fluoride channel function.</text>
</comment>
<gene>
    <name evidence="10" type="primary">fluC</name>
    <name evidence="10" type="synonym">crcB</name>
    <name evidence="11" type="ORF">TAE01_19520</name>
</gene>
<name>A0A512D111_9MICO</name>
<comment type="function">
    <text evidence="9 10">Fluoride-specific ion channel. Important for reducing fluoride concentration in the cell, thus reducing its toxicity.</text>
</comment>
<evidence type="ECO:0000256" key="4">
    <source>
        <dbReference type="ARBA" id="ARBA00022989"/>
    </source>
</evidence>
<keyword evidence="10" id="KW-0406">Ion transport</keyword>
<dbReference type="Pfam" id="PF02537">
    <property type="entry name" value="CRCB"/>
    <property type="match status" value="1"/>
</dbReference>
<dbReference type="PANTHER" id="PTHR28259">
    <property type="entry name" value="FLUORIDE EXPORT PROTEIN 1-RELATED"/>
    <property type="match status" value="1"/>
</dbReference>
<dbReference type="RefSeq" id="WP_147065857.1">
    <property type="nucleotide sequence ID" value="NZ_BAAARO010000002.1"/>
</dbReference>
<keyword evidence="4 10" id="KW-1133">Transmembrane helix</keyword>
<evidence type="ECO:0000256" key="5">
    <source>
        <dbReference type="ARBA" id="ARBA00023136"/>
    </source>
</evidence>
<dbReference type="AlphaFoldDB" id="A0A512D111"/>
<comment type="catalytic activity">
    <reaction evidence="8">
        <text>fluoride(in) = fluoride(out)</text>
        <dbReference type="Rhea" id="RHEA:76159"/>
        <dbReference type="ChEBI" id="CHEBI:17051"/>
    </reaction>
    <physiologicalReaction direction="left-to-right" evidence="8">
        <dbReference type="Rhea" id="RHEA:76160"/>
    </physiologicalReaction>
</comment>
<evidence type="ECO:0000256" key="7">
    <source>
        <dbReference type="ARBA" id="ARBA00035120"/>
    </source>
</evidence>
<evidence type="ECO:0000313" key="12">
    <source>
        <dbReference type="Proteomes" id="UP000321534"/>
    </source>
</evidence>
<feature type="binding site" evidence="10">
    <location>
        <position position="79"/>
    </location>
    <ligand>
        <name>Na(+)</name>
        <dbReference type="ChEBI" id="CHEBI:29101"/>
        <note>structural</note>
    </ligand>
</feature>
<feature type="transmembrane region" description="Helical" evidence="10">
    <location>
        <begin position="64"/>
        <end position="81"/>
    </location>
</feature>
<comment type="similarity">
    <text evidence="7 10">Belongs to the fluoride channel Fluc/FEX (TC 1.A.43) family.</text>
</comment>
<dbReference type="EMBL" id="BJYX01000008">
    <property type="protein sequence ID" value="GEO30142.1"/>
    <property type="molecule type" value="Genomic_DNA"/>
</dbReference>
<dbReference type="GO" id="GO:0005886">
    <property type="term" value="C:plasma membrane"/>
    <property type="evidence" value="ECO:0007669"/>
    <property type="project" value="UniProtKB-SubCell"/>
</dbReference>
<comment type="caution">
    <text evidence="11">The sequence shown here is derived from an EMBL/GenBank/DDBJ whole genome shotgun (WGS) entry which is preliminary data.</text>
</comment>
<keyword evidence="10" id="KW-0915">Sodium</keyword>
<keyword evidence="6 10" id="KW-0407">Ion channel</keyword>
<dbReference type="GO" id="GO:0062054">
    <property type="term" value="F:fluoride channel activity"/>
    <property type="evidence" value="ECO:0007669"/>
    <property type="project" value="UniProtKB-UniRule"/>
</dbReference>
<evidence type="ECO:0000256" key="2">
    <source>
        <dbReference type="ARBA" id="ARBA00022475"/>
    </source>
</evidence>
<keyword evidence="12" id="KW-1185">Reference proteome</keyword>
<dbReference type="GO" id="GO:0140114">
    <property type="term" value="P:cellular detoxification of fluoride"/>
    <property type="evidence" value="ECO:0007669"/>
    <property type="project" value="UniProtKB-UniRule"/>
</dbReference>
<organism evidence="11 12">
    <name type="scientific">Terrabacter aerolatus</name>
    <dbReference type="NCBI Taxonomy" id="422442"/>
    <lineage>
        <taxon>Bacteria</taxon>
        <taxon>Bacillati</taxon>
        <taxon>Actinomycetota</taxon>
        <taxon>Actinomycetes</taxon>
        <taxon>Micrococcales</taxon>
        <taxon>Intrasporangiaceae</taxon>
        <taxon>Terrabacter</taxon>
    </lineage>
</organism>
<feature type="transmembrane region" description="Helical" evidence="10">
    <location>
        <begin position="101"/>
        <end position="125"/>
    </location>
</feature>
<reference evidence="11 12" key="1">
    <citation type="submission" date="2019-07" db="EMBL/GenBank/DDBJ databases">
        <title>Whole genome shotgun sequence of Terrabacter aerolatus NBRC 106305.</title>
        <authorList>
            <person name="Hosoyama A."/>
            <person name="Uohara A."/>
            <person name="Ohji S."/>
            <person name="Ichikawa N."/>
        </authorList>
    </citation>
    <scope>NUCLEOTIDE SEQUENCE [LARGE SCALE GENOMIC DNA]</scope>
    <source>
        <strain evidence="11 12">NBRC 106305</strain>
    </source>
</reference>
<feature type="binding site" evidence="10">
    <location>
        <position position="76"/>
    </location>
    <ligand>
        <name>Na(+)</name>
        <dbReference type="ChEBI" id="CHEBI:29101"/>
        <note>structural</note>
    </ligand>
</feature>
<keyword evidence="10" id="KW-0813">Transport</keyword>
<evidence type="ECO:0000256" key="1">
    <source>
        <dbReference type="ARBA" id="ARBA00004651"/>
    </source>
</evidence>
<dbReference type="HAMAP" id="MF_00454">
    <property type="entry name" value="FluC"/>
    <property type="match status" value="1"/>
</dbReference>
<evidence type="ECO:0000256" key="3">
    <source>
        <dbReference type="ARBA" id="ARBA00022692"/>
    </source>
</evidence>
<dbReference type="GO" id="GO:0046872">
    <property type="term" value="F:metal ion binding"/>
    <property type="evidence" value="ECO:0007669"/>
    <property type="project" value="UniProtKB-KW"/>
</dbReference>
<keyword evidence="3 10" id="KW-0812">Transmembrane</keyword>
<evidence type="ECO:0000256" key="9">
    <source>
        <dbReference type="ARBA" id="ARBA00049940"/>
    </source>
</evidence>
<evidence type="ECO:0000313" key="11">
    <source>
        <dbReference type="EMBL" id="GEO30142.1"/>
    </source>
</evidence>
<proteinExistence type="inferred from homology"/>
<evidence type="ECO:0000256" key="6">
    <source>
        <dbReference type="ARBA" id="ARBA00023303"/>
    </source>
</evidence>
<dbReference type="PANTHER" id="PTHR28259:SF1">
    <property type="entry name" value="FLUORIDE EXPORT PROTEIN 1-RELATED"/>
    <property type="match status" value="1"/>
</dbReference>
<keyword evidence="2 10" id="KW-1003">Cell membrane</keyword>
<accession>A0A512D111</accession>